<reference evidence="1 2" key="1">
    <citation type="submission" date="2016-08" db="EMBL/GenBank/DDBJ databases">
        <title>Genome sequencing of Lactobacillus plantarum JSA22, isolated from fermented soybean paste.</title>
        <authorList>
            <person name="Choi H.S."/>
        </authorList>
    </citation>
    <scope>NUCLEOTIDE SEQUENCE [LARGE SCALE GENOMIC DNA]</scope>
    <source>
        <strain evidence="1 2">JSA22</strain>
    </source>
</reference>
<accession>A0A1E3KXR0</accession>
<evidence type="ECO:0000313" key="1">
    <source>
        <dbReference type="EMBL" id="ODO62836.1"/>
    </source>
</evidence>
<evidence type="ECO:0000313" key="2">
    <source>
        <dbReference type="Proteomes" id="UP000094892"/>
    </source>
</evidence>
<gene>
    <name evidence="1" type="ORF">LPJSA22_02854</name>
</gene>
<dbReference type="EMBL" id="MCOL01000001">
    <property type="protein sequence ID" value="ODO62836.1"/>
    <property type="molecule type" value="Genomic_DNA"/>
</dbReference>
<dbReference type="Proteomes" id="UP000094892">
    <property type="component" value="Unassembled WGS sequence"/>
</dbReference>
<comment type="caution">
    <text evidence="1">The sequence shown here is derived from an EMBL/GenBank/DDBJ whole genome shotgun (WGS) entry which is preliminary data.</text>
</comment>
<proteinExistence type="predicted"/>
<name>A0A1E3KXR0_LACPN</name>
<sequence length="64" mass="7813">MKFKFQKNFYRNFRFWISLLLFIPVLMHYSHGFESTTDIFWAIFILGTCFYGMLSELFLQKKNG</sequence>
<protein>
    <submittedName>
        <fullName evidence="1">Uncharacterized protein</fullName>
    </submittedName>
</protein>
<dbReference type="PATRIC" id="fig|1590.231.peg.2557"/>
<dbReference type="AlphaFoldDB" id="A0A1E3KXR0"/>
<organism evidence="1 2">
    <name type="scientific">Lactiplantibacillus plantarum</name>
    <name type="common">Lactobacillus plantarum</name>
    <dbReference type="NCBI Taxonomy" id="1590"/>
    <lineage>
        <taxon>Bacteria</taxon>
        <taxon>Bacillati</taxon>
        <taxon>Bacillota</taxon>
        <taxon>Bacilli</taxon>
        <taxon>Lactobacillales</taxon>
        <taxon>Lactobacillaceae</taxon>
        <taxon>Lactiplantibacillus</taxon>
    </lineage>
</organism>